<sequence length="176" mass="20099">MPSHCAVVKCTKTAAQDEEIRMVHHDSKRQSQKQNGGSKYIEENYCKLLSQLVKTPDLAPDDLRLVEHFVVQALYKTLDALLKTYNENGILLTLINVSPEILRVMKTITDTQLLSLCGSTDEINIIVDNKSEEEKALLYSAAPRSRRKSSVKSFHSRRSSSVRRNEDRKLSIYEFE</sequence>
<accession>A0A9N9SLV5</accession>
<feature type="compositionally biased region" description="Basic residues" evidence="1">
    <location>
        <begin position="144"/>
        <end position="161"/>
    </location>
</feature>
<feature type="region of interest" description="Disordered" evidence="1">
    <location>
        <begin position="143"/>
        <end position="168"/>
    </location>
</feature>
<reference evidence="2" key="2">
    <citation type="submission" date="2022-10" db="EMBL/GenBank/DDBJ databases">
        <authorList>
            <consortium name="ENA_rothamsted_submissions"/>
            <consortium name="culmorum"/>
            <person name="King R."/>
        </authorList>
    </citation>
    <scope>NUCLEOTIDE SEQUENCE</scope>
</reference>
<gene>
    <name evidence="2" type="ORF">PHAECO_LOCUS12007</name>
</gene>
<evidence type="ECO:0000313" key="3">
    <source>
        <dbReference type="Proteomes" id="UP001153737"/>
    </source>
</evidence>
<protein>
    <submittedName>
        <fullName evidence="2">Uncharacterized protein</fullName>
    </submittedName>
</protein>
<organism evidence="2 3">
    <name type="scientific">Phaedon cochleariae</name>
    <name type="common">Mustard beetle</name>
    <dbReference type="NCBI Taxonomy" id="80249"/>
    <lineage>
        <taxon>Eukaryota</taxon>
        <taxon>Metazoa</taxon>
        <taxon>Ecdysozoa</taxon>
        <taxon>Arthropoda</taxon>
        <taxon>Hexapoda</taxon>
        <taxon>Insecta</taxon>
        <taxon>Pterygota</taxon>
        <taxon>Neoptera</taxon>
        <taxon>Endopterygota</taxon>
        <taxon>Coleoptera</taxon>
        <taxon>Polyphaga</taxon>
        <taxon>Cucujiformia</taxon>
        <taxon>Chrysomeloidea</taxon>
        <taxon>Chrysomelidae</taxon>
        <taxon>Chrysomelinae</taxon>
        <taxon>Chrysomelini</taxon>
        <taxon>Phaedon</taxon>
    </lineage>
</organism>
<reference evidence="2" key="1">
    <citation type="submission" date="2022-01" db="EMBL/GenBank/DDBJ databases">
        <authorList>
            <person name="King R."/>
        </authorList>
    </citation>
    <scope>NUCLEOTIDE SEQUENCE</scope>
</reference>
<name>A0A9N9SLV5_PHACE</name>
<dbReference type="EMBL" id="OU896714">
    <property type="protein sequence ID" value="CAG9824572.1"/>
    <property type="molecule type" value="Genomic_DNA"/>
</dbReference>
<evidence type="ECO:0000313" key="2">
    <source>
        <dbReference type="EMBL" id="CAG9824572.1"/>
    </source>
</evidence>
<proteinExistence type="predicted"/>
<evidence type="ECO:0000256" key="1">
    <source>
        <dbReference type="SAM" id="MobiDB-lite"/>
    </source>
</evidence>
<keyword evidence="3" id="KW-1185">Reference proteome</keyword>
<dbReference type="Proteomes" id="UP001153737">
    <property type="component" value="Chromosome 8"/>
</dbReference>
<dbReference type="AlphaFoldDB" id="A0A9N9SLV5"/>